<dbReference type="Proteomes" id="UP001500929">
    <property type="component" value="Unassembled WGS sequence"/>
</dbReference>
<evidence type="ECO:0000256" key="3">
    <source>
        <dbReference type="ARBA" id="ARBA00023235"/>
    </source>
</evidence>
<dbReference type="EC" id="5.3.1.9" evidence="4"/>
<comment type="caution">
    <text evidence="5">The sequence shown here is derived from an EMBL/GenBank/DDBJ whole genome shotgun (WGS) entry which is preliminary data.</text>
</comment>
<dbReference type="InterPro" id="IPR046348">
    <property type="entry name" value="SIS_dom_sf"/>
</dbReference>
<dbReference type="EMBL" id="BAAAQY010000012">
    <property type="protein sequence ID" value="GAA2245871.1"/>
    <property type="molecule type" value="Genomic_DNA"/>
</dbReference>
<sequence length="534" mass="55434">MTIAIHVSGDAKRAVETHVPLLAADLVASGITAQDPALWGPAAEPEAAKRLGWTEAVSVSRPLVAEIAALREELLAAGVDHVVLAGMGGSSLAPEVITRTLGVELTVLDSTDPGQIRAALADRLESTVLVASSKSGGTLETDSQRRAYESAFRAAGIDPATRIVVVTDPGSPLETHARDAGYRVFLADPNVGGRYSALTAFGLVPSGLAGVDVGELLDEAEAISLNLADDGADNFGLILGAVLGGTSPLRDKIGIVADGTHIVGFADWAEQLIAESTGKSGKGLLPVVLDTESPELTESLADLQVVRLVDNAHAFHLREHHPGELLISGSLGAMFLTWEYAVAVAGRLLGIDPFDQPDVEAAKAAARALLDDRPAPEAPAFVDAGIEVRGTAAVVDGTDSVASAVEKLLSELPATGYLAVMAYVDRVAHPELAELRDLLAARAGRPVTFGWGPRFLHSTGQYHKGGPAEGVFLQITANASDDLEIPDRPFTFGQLIQAQATGDAAVLTEHGRPVLRLNLTDAATGAATLLSALR</sequence>
<dbReference type="Pfam" id="PF00342">
    <property type="entry name" value="PGI"/>
    <property type="match status" value="1"/>
</dbReference>
<keyword evidence="1 4" id="KW-0312">Gluconeogenesis</keyword>
<dbReference type="PROSITE" id="PS51463">
    <property type="entry name" value="P_GLUCOSE_ISOMERASE_3"/>
    <property type="match status" value="1"/>
</dbReference>
<dbReference type="PRINTS" id="PR00662">
    <property type="entry name" value="G6PISOMERASE"/>
</dbReference>
<evidence type="ECO:0000313" key="6">
    <source>
        <dbReference type="Proteomes" id="UP001500929"/>
    </source>
</evidence>
<comment type="catalytic activity">
    <reaction evidence="4">
        <text>alpha-D-glucose 6-phosphate = beta-D-fructose 6-phosphate</text>
        <dbReference type="Rhea" id="RHEA:11816"/>
        <dbReference type="ChEBI" id="CHEBI:57634"/>
        <dbReference type="ChEBI" id="CHEBI:58225"/>
        <dbReference type="EC" id="5.3.1.9"/>
    </reaction>
</comment>
<evidence type="ECO:0000256" key="2">
    <source>
        <dbReference type="ARBA" id="ARBA00023152"/>
    </source>
</evidence>
<keyword evidence="3 4" id="KW-0413">Isomerase</keyword>
<name>A0ABN3E0Q4_9MICO</name>
<keyword evidence="2 4" id="KW-0324">Glycolysis</keyword>
<comment type="pathway">
    <text evidence="4">Carbohydrate degradation; glycolysis; D-glyceraldehyde 3-phosphate and glycerone phosphate from D-glucose: step 2/4.</text>
</comment>
<evidence type="ECO:0000256" key="4">
    <source>
        <dbReference type="RuleBase" id="RU000612"/>
    </source>
</evidence>
<dbReference type="InterPro" id="IPR001672">
    <property type="entry name" value="G6P_Isomerase"/>
</dbReference>
<comment type="similarity">
    <text evidence="4">Belongs to the GPI family.</text>
</comment>
<dbReference type="RefSeq" id="WP_259480731.1">
    <property type="nucleotide sequence ID" value="NZ_BAAAQY010000012.1"/>
</dbReference>
<dbReference type="Gene3D" id="3.40.50.10490">
    <property type="entry name" value="Glucose-6-phosphate isomerase like protein, domain 1"/>
    <property type="match status" value="3"/>
</dbReference>
<accession>A0ABN3E0Q4</accession>
<proteinExistence type="inferred from homology"/>
<dbReference type="SUPFAM" id="SSF53697">
    <property type="entry name" value="SIS domain"/>
    <property type="match status" value="1"/>
</dbReference>
<reference evidence="5 6" key="1">
    <citation type="journal article" date="2019" name="Int. J. Syst. Evol. Microbiol.">
        <title>The Global Catalogue of Microorganisms (GCM) 10K type strain sequencing project: providing services to taxonomists for standard genome sequencing and annotation.</title>
        <authorList>
            <consortium name="The Broad Institute Genomics Platform"/>
            <consortium name="The Broad Institute Genome Sequencing Center for Infectious Disease"/>
            <person name="Wu L."/>
            <person name="Ma J."/>
        </authorList>
    </citation>
    <scope>NUCLEOTIDE SEQUENCE [LARGE SCALE GENOMIC DNA]</scope>
    <source>
        <strain evidence="5 6">JCM 16117</strain>
    </source>
</reference>
<organism evidence="5 6">
    <name type="scientific">Herbiconiux moechotypicola</name>
    <dbReference type="NCBI Taxonomy" id="637393"/>
    <lineage>
        <taxon>Bacteria</taxon>
        <taxon>Bacillati</taxon>
        <taxon>Actinomycetota</taxon>
        <taxon>Actinomycetes</taxon>
        <taxon>Micrococcales</taxon>
        <taxon>Microbacteriaceae</taxon>
        <taxon>Herbiconiux</taxon>
    </lineage>
</organism>
<keyword evidence="6" id="KW-1185">Reference proteome</keyword>
<gene>
    <name evidence="5" type="ORF">GCM10009851_34040</name>
</gene>
<dbReference type="GO" id="GO:0016853">
    <property type="term" value="F:isomerase activity"/>
    <property type="evidence" value="ECO:0007669"/>
    <property type="project" value="UniProtKB-KW"/>
</dbReference>
<evidence type="ECO:0000313" key="5">
    <source>
        <dbReference type="EMBL" id="GAA2245871.1"/>
    </source>
</evidence>
<dbReference type="PANTHER" id="PTHR11469">
    <property type="entry name" value="GLUCOSE-6-PHOSPHATE ISOMERASE"/>
    <property type="match status" value="1"/>
</dbReference>
<protein>
    <recommendedName>
        <fullName evidence="4">Glucose-6-phosphate isomerase</fullName>
        <ecNumber evidence="4">5.3.1.9</ecNumber>
    </recommendedName>
</protein>
<evidence type="ECO:0000256" key="1">
    <source>
        <dbReference type="ARBA" id="ARBA00022432"/>
    </source>
</evidence>
<dbReference type="PANTHER" id="PTHR11469:SF1">
    <property type="entry name" value="GLUCOSE-6-PHOSPHATE ISOMERASE"/>
    <property type="match status" value="1"/>
</dbReference>